<accession>A0A811YDW4</accession>
<dbReference type="GO" id="GO:0006606">
    <property type="term" value="P:protein import into nucleus"/>
    <property type="evidence" value="ECO:0007669"/>
    <property type="project" value="TreeGrafter"/>
</dbReference>
<keyword evidence="1" id="KW-0547">Nucleotide-binding</keyword>
<sequence length="160" mass="18001">MFLKHNLIGELEKYIATLGVEVYHFVFHTNRGHIQFNVWDIASQKKFGGLREWVSHPDPVGHYNCVKNIPIMLCGNKVDIKNRKAKAKSIDCFPLKEHLADAPLLSYPGIPSNYNFEKPFLWSTRKLTGNSNLGVCCHACSCPTASCHGPSFSNIVIIMI</sequence>
<protein>
    <submittedName>
        <fullName evidence="3">(raccoon dog) hypothetical protein</fullName>
    </submittedName>
</protein>
<dbReference type="InterPro" id="IPR002041">
    <property type="entry name" value="Ran_GTPase"/>
</dbReference>
<dbReference type="Proteomes" id="UP000645828">
    <property type="component" value="Unassembled WGS sequence"/>
</dbReference>
<dbReference type="GO" id="GO:0000054">
    <property type="term" value="P:ribosomal subunit export from nucleus"/>
    <property type="evidence" value="ECO:0007669"/>
    <property type="project" value="TreeGrafter"/>
</dbReference>
<dbReference type="InterPro" id="IPR027417">
    <property type="entry name" value="P-loop_NTPase"/>
</dbReference>
<dbReference type="GO" id="GO:0003924">
    <property type="term" value="F:GTPase activity"/>
    <property type="evidence" value="ECO:0007669"/>
    <property type="project" value="InterPro"/>
</dbReference>
<dbReference type="AlphaFoldDB" id="A0A811YDW4"/>
<proteinExistence type="predicted"/>
<dbReference type="SMART" id="SM00176">
    <property type="entry name" value="RAN"/>
    <property type="match status" value="1"/>
</dbReference>
<dbReference type="EMBL" id="CAJHUB010000671">
    <property type="protein sequence ID" value="CAD7673587.1"/>
    <property type="molecule type" value="Genomic_DNA"/>
</dbReference>
<evidence type="ECO:0000313" key="3">
    <source>
        <dbReference type="EMBL" id="CAD7673587.1"/>
    </source>
</evidence>
<keyword evidence="4" id="KW-1185">Reference proteome</keyword>
<comment type="caution">
    <text evidence="3">The sequence shown here is derived from an EMBL/GenBank/DDBJ whole genome shotgun (WGS) entry which is preliminary data.</text>
</comment>
<dbReference type="GO" id="GO:0005525">
    <property type="term" value="F:GTP binding"/>
    <property type="evidence" value="ECO:0007669"/>
    <property type="project" value="UniProtKB-KW"/>
</dbReference>
<dbReference type="GO" id="GO:0005634">
    <property type="term" value="C:nucleus"/>
    <property type="evidence" value="ECO:0007669"/>
    <property type="project" value="TreeGrafter"/>
</dbReference>
<evidence type="ECO:0000313" key="4">
    <source>
        <dbReference type="Proteomes" id="UP000645828"/>
    </source>
</evidence>
<organism evidence="3 4">
    <name type="scientific">Nyctereutes procyonoides</name>
    <name type="common">Raccoon dog</name>
    <name type="synonym">Canis procyonoides</name>
    <dbReference type="NCBI Taxonomy" id="34880"/>
    <lineage>
        <taxon>Eukaryota</taxon>
        <taxon>Metazoa</taxon>
        <taxon>Chordata</taxon>
        <taxon>Craniata</taxon>
        <taxon>Vertebrata</taxon>
        <taxon>Euteleostomi</taxon>
        <taxon>Mammalia</taxon>
        <taxon>Eutheria</taxon>
        <taxon>Laurasiatheria</taxon>
        <taxon>Carnivora</taxon>
        <taxon>Caniformia</taxon>
        <taxon>Canidae</taxon>
        <taxon>Nyctereutes</taxon>
    </lineage>
</organism>
<name>A0A811YDW4_NYCPR</name>
<gene>
    <name evidence="3" type="ORF">NYPRO_LOCUS6382</name>
</gene>
<evidence type="ECO:0000256" key="2">
    <source>
        <dbReference type="ARBA" id="ARBA00023134"/>
    </source>
</evidence>
<dbReference type="Gene3D" id="3.40.50.300">
    <property type="entry name" value="P-loop containing nucleotide triphosphate hydrolases"/>
    <property type="match status" value="1"/>
</dbReference>
<dbReference type="GO" id="GO:0005737">
    <property type="term" value="C:cytoplasm"/>
    <property type="evidence" value="ECO:0007669"/>
    <property type="project" value="TreeGrafter"/>
</dbReference>
<reference evidence="3" key="1">
    <citation type="submission" date="2020-12" db="EMBL/GenBank/DDBJ databases">
        <authorList>
            <consortium name="Molecular Ecology Group"/>
        </authorList>
    </citation>
    <scope>NUCLEOTIDE SEQUENCE</scope>
    <source>
        <strain evidence="3">TBG_1078</strain>
    </source>
</reference>
<dbReference type="PANTHER" id="PTHR24071">
    <property type="entry name" value="RAN GTPASE"/>
    <property type="match status" value="1"/>
</dbReference>
<keyword evidence="2" id="KW-0342">GTP-binding</keyword>
<dbReference type="PANTHER" id="PTHR24071:SF0">
    <property type="entry name" value="GTP-BINDING NUCLEAR PROTEIN RAN"/>
    <property type="match status" value="1"/>
</dbReference>
<evidence type="ECO:0000256" key="1">
    <source>
        <dbReference type="ARBA" id="ARBA00022741"/>
    </source>
</evidence>
<dbReference type="SUPFAM" id="SSF52540">
    <property type="entry name" value="P-loop containing nucleoside triphosphate hydrolases"/>
    <property type="match status" value="1"/>
</dbReference>